<evidence type="ECO:0000313" key="1">
    <source>
        <dbReference type="EMBL" id="CDT24115.1"/>
    </source>
</evidence>
<reference evidence="1" key="1">
    <citation type="submission" date="2014-07" db="EMBL/GenBank/DDBJ databases">
        <authorList>
            <person name="Monot Marc"/>
        </authorList>
    </citation>
    <scope>NUCLEOTIDE SEQUENCE</scope>
    <source>
        <strain evidence="1">7032989</strain>
    </source>
</reference>
<sequence>MMVVDGRIALDIVKDYAV</sequence>
<gene>
    <name evidence="1" type="ORF">BN1095_3420001</name>
</gene>
<dbReference type="AlphaFoldDB" id="A0A069APQ0"/>
<dbReference type="EMBL" id="LK933008">
    <property type="protein sequence ID" value="CDT24115.1"/>
    <property type="molecule type" value="Genomic_DNA"/>
</dbReference>
<organism evidence="1">
    <name type="scientific">Clostridioides difficile</name>
    <name type="common">Peptoclostridium difficile</name>
    <dbReference type="NCBI Taxonomy" id="1496"/>
    <lineage>
        <taxon>Bacteria</taxon>
        <taxon>Bacillati</taxon>
        <taxon>Bacillota</taxon>
        <taxon>Clostridia</taxon>
        <taxon>Peptostreptococcales</taxon>
        <taxon>Peptostreptococcaceae</taxon>
        <taxon>Clostridioides</taxon>
    </lineage>
</organism>
<name>A0A069APQ0_CLODI</name>
<protein>
    <submittedName>
        <fullName evidence="1">Uncharacterized protein</fullName>
    </submittedName>
</protein>
<accession>A0A069APQ0</accession>
<proteinExistence type="predicted"/>